<dbReference type="SUPFAM" id="SSF161098">
    <property type="entry name" value="MetI-like"/>
    <property type="match status" value="2"/>
</dbReference>
<evidence type="ECO:0000256" key="5">
    <source>
        <dbReference type="RuleBase" id="RU363032"/>
    </source>
</evidence>
<evidence type="ECO:0000256" key="3">
    <source>
        <dbReference type="ARBA" id="ARBA00022989"/>
    </source>
</evidence>
<dbReference type="InterPro" id="IPR000515">
    <property type="entry name" value="MetI-like"/>
</dbReference>
<dbReference type="GO" id="GO:0055085">
    <property type="term" value="P:transmembrane transport"/>
    <property type="evidence" value="ECO:0007669"/>
    <property type="project" value="InterPro"/>
</dbReference>
<feature type="transmembrane region" description="Helical" evidence="5">
    <location>
        <begin position="20"/>
        <end position="40"/>
    </location>
</feature>
<feature type="transmembrane region" description="Helical" evidence="5">
    <location>
        <begin position="298"/>
        <end position="324"/>
    </location>
</feature>
<keyword evidence="2 5" id="KW-0812">Transmembrane</keyword>
<feature type="transmembrane region" description="Helical" evidence="5">
    <location>
        <begin position="75"/>
        <end position="95"/>
    </location>
</feature>
<feature type="transmembrane region" description="Helical" evidence="5">
    <location>
        <begin position="388"/>
        <end position="407"/>
    </location>
</feature>
<feature type="transmembrane region" description="Helical" evidence="5">
    <location>
        <begin position="247"/>
        <end position="267"/>
    </location>
</feature>
<dbReference type="CDD" id="cd06261">
    <property type="entry name" value="TM_PBP2"/>
    <property type="match status" value="2"/>
</dbReference>
<dbReference type="Proteomes" id="UP000256388">
    <property type="component" value="Unassembled WGS sequence"/>
</dbReference>
<feature type="transmembrane region" description="Helical" evidence="5">
    <location>
        <begin position="524"/>
        <end position="549"/>
    </location>
</feature>
<organism evidence="7 8">
    <name type="scientific">Pelolinea submarina</name>
    <dbReference type="NCBI Taxonomy" id="913107"/>
    <lineage>
        <taxon>Bacteria</taxon>
        <taxon>Bacillati</taxon>
        <taxon>Chloroflexota</taxon>
        <taxon>Anaerolineae</taxon>
        <taxon>Anaerolineales</taxon>
        <taxon>Anaerolineaceae</taxon>
        <taxon>Pelolinea</taxon>
    </lineage>
</organism>
<evidence type="ECO:0000259" key="6">
    <source>
        <dbReference type="PROSITE" id="PS50928"/>
    </source>
</evidence>
<dbReference type="EMBL" id="QUMS01000001">
    <property type="protein sequence ID" value="REG10504.1"/>
    <property type="molecule type" value="Genomic_DNA"/>
</dbReference>
<feature type="transmembrane region" description="Helical" evidence="5">
    <location>
        <begin position="481"/>
        <end position="504"/>
    </location>
</feature>
<feature type="domain" description="ABC transmembrane type-1" evidence="6">
    <location>
        <begin position="69"/>
        <end position="268"/>
    </location>
</feature>
<feature type="transmembrane region" description="Helical" evidence="5">
    <location>
        <begin position="150"/>
        <end position="171"/>
    </location>
</feature>
<comment type="similarity">
    <text evidence="5">Belongs to the binding-protein-dependent transport system permease family.</text>
</comment>
<proteinExistence type="inferred from homology"/>
<dbReference type="OrthoDB" id="57323at2"/>
<gene>
    <name evidence="7" type="ORF">DFR64_0362</name>
</gene>
<reference evidence="7 8" key="1">
    <citation type="submission" date="2018-08" db="EMBL/GenBank/DDBJ databases">
        <title>Genomic Encyclopedia of Type Strains, Phase IV (KMG-IV): sequencing the most valuable type-strain genomes for metagenomic binning, comparative biology and taxonomic classification.</title>
        <authorList>
            <person name="Goeker M."/>
        </authorList>
    </citation>
    <scope>NUCLEOTIDE SEQUENCE [LARGE SCALE GENOMIC DNA]</scope>
    <source>
        <strain evidence="7 8">DSM 23923</strain>
    </source>
</reference>
<evidence type="ECO:0000313" key="8">
    <source>
        <dbReference type="Proteomes" id="UP000256388"/>
    </source>
</evidence>
<protein>
    <submittedName>
        <fullName evidence="7">Iron(III) transport system permease protein</fullName>
    </submittedName>
</protein>
<accession>A0A347ZUD0</accession>
<dbReference type="Gene3D" id="1.10.3720.10">
    <property type="entry name" value="MetI-like"/>
    <property type="match status" value="2"/>
</dbReference>
<evidence type="ECO:0000256" key="4">
    <source>
        <dbReference type="ARBA" id="ARBA00023136"/>
    </source>
</evidence>
<dbReference type="RefSeq" id="WP_116223681.1">
    <property type="nucleotide sequence ID" value="NZ_AP018437.1"/>
</dbReference>
<comment type="caution">
    <text evidence="7">The sequence shown here is derived from an EMBL/GenBank/DDBJ whole genome shotgun (WGS) entry which is preliminary data.</text>
</comment>
<keyword evidence="5" id="KW-0813">Transport</keyword>
<evidence type="ECO:0000256" key="2">
    <source>
        <dbReference type="ARBA" id="ARBA00022692"/>
    </source>
</evidence>
<dbReference type="PANTHER" id="PTHR43496">
    <property type="entry name" value="PROTEIN LPLB"/>
    <property type="match status" value="1"/>
</dbReference>
<feature type="transmembrane region" description="Helical" evidence="5">
    <location>
        <begin position="192"/>
        <end position="214"/>
    </location>
</feature>
<feature type="transmembrane region" description="Helical" evidence="5">
    <location>
        <begin position="355"/>
        <end position="376"/>
    </location>
</feature>
<evidence type="ECO:0000256" key="1">
    <source>
        <dbReference type="ARBA" id="ARBA00004141"/>
    </source>
</evidence>
<dbReference type="PANTHER" id="PTHR43496:SF1">
    <property type="entry name" value="POLYGALACTURONAN_RHAMNOGALACTURONAN TRANSPORT SYSTEM PERMEASE PROTEIN YTEP"/>
    <property type="match status" value="1"/>
</dbReference>
<comment type="subcellular location">
    <subcellularLocation>
        <location evidence="5">Cell membrane</location>
        <topology evidence="5">Multi-pass membrane protein</topology>
    </subcellularLocation>
    <subcellularLocation>
        <location evidence="1">Membrane</location>
        <topology evidence="1">Multi-pass membrane protein</topology>
    </subcellularLocation>
</comment>
<keyword evidence="4 5" id="KW-0472">Membrane</keyword>
<feature type="transmembrane region" description="Helical" evidence="5">
    <location>
        <begin position="107"/>
        <end position="130"/>
    </location>
</feature>
<keyword evidence="3 5" id="KW-1133">Transmembrane helix</keyword>
<dbReference type="AlphaFoldDB" id="A0A347ZUD0"/>
<feature type="transmembrane region" description="Helical" evidence="5">
    <location>
        <begin position="413"/>
        <end position="434"/>
    </location>
</feature>
<dbReference type="Pfam" id="PF00528">
    <property type="entry name" value="BPD_transp_1"/>
    <property type="match status" value="2"/>
</dbReference>
<name>A0A347ZUD0_9CHLR</name>
<dbReference type="InterPro" id="IPR035906">
    <property type="entry name" value="MetI-like_sf"/>
</dbReference>
<dbReference type="GO" id="GO:0005886">
    <property type="term" value="C:plasma membrane"/>
    <property type="evidence" value="ECO:0007669"/>
    <property type="project" value="UniProtKB-SubCell"/>
</dbReference>
<feature type="domain" description="ABC transmembrane type-1" evidence="6">
    <location>
        <begin position="350"/>
        <end position="545"/>
    </location>
</feature>
<sequence length="561" mass="61134">MSEFIALRLREFRRLTQDGWLSLGFLVSILFLAFFIIFPLGKILSVSLSSEAVPVYQRLIAGRATWQVILNTLKMGLGTAFAGTLVGFLFAFVQVKLDVPLKKFFHLISLLPIISPPFAVSMSVIVLFGRSGLITKDLLGLRYDIYGLDGLILVLTISFFPVAYLTLLGMMRALDPSLEEAATSLGAGKWRVFRTVILPMLVPGIASSFLLLFVEALADLANPLLIGGNYTVLASRIYMSIIGEYDLNAGAVLSLILLVPTLLIYFIQHYWVSRHSYVSITGKPAGYSRPLQSKWVKWTLFTVCLLIAALIVLIYGFIFVGAIVKVWGINYELTLEHFRFVLLGYGSKAMTDTTLLSAIATPIASLMGILIAYLVVRRKFIGRNLVDFTSVLGLAVPGTVVGIGFILAFNKPILGGLVPKLTGTALIIILAYVVRSIPASVRSGVAAIYQFDPAMEEASSSLGASSATTFQRITMPLVRPAFLTGLIYSFTRSITSLSAIIFLVTPQWRIMTTQILNEAETGRFGNAAAYCVVLIAIVLTSIGLMYAVVGSTTGAERMIDI</sequence>
<dbReference type="PROSITE" id="PS50928">
    <property type="entry name" value="ABC_TM1"/>
    <property type="match status" value="2"/>
</dbReference>
<evidence type="ECO:0000313" key="7">
    <source>
        <dbReference type="EMBL" id="REG10504.1"/>
    </source>
</evidence>
<keyword evidence="8" id="KW-1185">Reference proteome</keyword>